<dbReference type="InterPro" id="IPR032466">
    <property type="entry name" value="Metal_Hydrolase"/>
</dbReference>
<dbReference type="PANTHER" id="PTHR47176">
    <property type="entry name" value="OSJNBA0020J04.13 PROTEIN"/>
    <property type="match status" value="1"/>
</dbReference>
<dbReference type="EMBL" id="QXML01000001">
    <property type="protein sequence ID" value="RIW18147.1"/>
    <property type="molecule type" value="Genomic_DNA"/>
</dbReference>
<dbReference type="Pfam" id="PF01026">
    <property type="entry name" value="TatD_DNase"/>
    <property type="match status" value="1"/>
</dbReference>
<accession>A0A418PVF7</accession>
<evidence type="ECO:0000313" key="1">
    <source>
        <dbReference type="EMBL" id="RIW18147.1"/>
    </source>
</evidence>
<dbReference type="Gene3D" id="3.20.20.140">
    <property type="entry name" value="Metal-dependent hydrolases"/>
    <property type="match status" value="1"/>
</dbReference>
<gene>
    <name evidence="1" type="ORF">D0X99_00140</name>
</gene>
<dbReference type="GO" id="GO:0016788">
    <property type="term" value="F:hydrolase activity, acting on ester bonds"/>
    <property type="evidence" value="ECO:0007669"/>
    <property type="project" value="InterPro"/>
</dbReference>
<comment type="caution">
    <text evidence="1">The sequence shown here is derived from an EMBL/GenBank/DDBJ whole genome shotgun (WGS) entry which is preliminary data.</text>
</comment>
<reference evidence="1 2" key="1">
    <citation type="submission" date="2018-09" db="EMBL/GenBank/DDBJ databases">
        <authorList>
            <person name="Wang X."/>
            <person name="Du Z."/>
        </authorList>
    </citation>
    <scope>NUCLEOTIDE SEQUENCE [LARGE SCALE GENOMIC DNA]</scope>
    <source>
        <strain evidence="1 2">N3</strain>
    </source>
</reference>
<sequence length="215" mass="24696">MNLWDIHTHRRGTEKAIFNSLDFSDIPDQHFSAGLHPWFLDENWEGKLHQIRSVSQQSPALLAIGECGFDRLRGPNNSLQKAAFRGQADLAKELEIPLILHCVRGFDLLLEYLKAEKNPPAIIWHGWNLKPELATQLLQYPVFFSFGKHLQKKESNAAGWLNLCPRDRIFLETDDSGLEISSVYQAASLILRLSVEELEQLVISNWNRISKRKIE</sequence>
<name>A0A418PVF7_9BACT</name>
<dbReference type="RefSeq" id="WP_119475625.1">
    <property type="nucleotide sequence ID" value="NZ_QXML01000001.1"/>
</dbReference>
<dbReference type="InterPro" id="IPR001130">
    <property type="entry name" value="TatD-like"/>
</dbReference>
<protein>
    <submittedName>
        <fullName evidence="1">Mg-dependent DNase</fullName>
    </submittedName>
</protein>
<dbReference type="Proteomes" id="UP000283522">
    <property type="component" value="Unassembled WGS sequence"/>
</dbReference>
<proteinExistence type="predicted"/>
<dbReference type="SUPFAM" id="SSF51556">
    <property type="entry name" value="Metallo-dependent hydrolases"/>
    <property type="match status" value="1"/>
</dbReference>
<keyword evidence="2" id="KW-1185">Reference proteome</keyword>
<dbReference type="AlphaFoldDB" id="A0A418PVF7"/>
<dbReference type="OrthoDB" id="664222at2"/>
<evidence type="ECO:0000313" key="2">
    <source>
        <dbReference type="Proteomes" id="UP000283522"/>
    </source>
</evidence>
<organism evidence="1 2">
    <name type="scientific">Algoriphagus lacus</name>
    <dbReference type="NCBI Taxonomy" id="2056311"/>
    <lineage>
        <taxon>Bacteria</taxon>
        <taxon>Pseudomonadati</taxon>
        <taxon>Bacteroidota</taxon>
        <taxon>Cytophagia</taxon>
        <taxon>Cytophagales</taxon>
        <taxon>Cyclobacteriaceae</taxon>
        <taxon>Algoriphagus</taxon>
    </lineage>
</organism>
<dbReference type="PANTHER" id="PTHR47176:SF1">
    <property type="entry name" value="OS04G0577500 PROTEIN"/>
    <property type="match status" value="1"/>
</dbReference>